<accession>A0ABR3ZKG3</accession>
<dbReference type="Pfam" id="PF08530">
    <property type="entry name" value="PepX_C"/>
    <property type="match status" value="1"/>
</dbReference>
<evidence type="ECO:0000313" key="3">
    <source>
        <dbReference type="EMBL" id="KAL1900677.1"/>
    </source>
</evidence>
<gene>
    <name evidence="3" type="ORF">Sste5346_002402</name>
</gene>
<dbReference type="Gene3D" id="2.60.120.260">
    <property type="entry name" value="Galactose-binding domain-like"/>
    <property type="match status" value="1"/>
</dbReference>
<dbReference type="InterPro" id="IPR005674">
    <property type="entry name" value="CocE/Ser_esterase"/>
</dbReference>
<dbReference type="InterPro" id="IPR000383">
    <property type="entry name" value="Xaa-Pro-like_dom"/>
</dbReference>
<evidence type="ECO:0000313" key="4">
    <source>
        <dbReference type="Proteomes" id="UP001583186"/>
    </source>
</evidence>
<proteinExistence type="predicted"/>
<organism evidence="3 4">
    <name type="scientific">Sporothrix stenoceras</name>
    <dbReference type="NCBI Taxonomy" id="5173"/>
    <lineage>
        <taxon>Eukaryota</taxon>
        <taxon>Fungi</taxon>
        <taxon>Dikarya</taxon>
        <taxon>Ascomycota</taxon>
        <taxon>Pezizomycotina</taxon>
        <taxon>Sordariomycetes</taxon>
        <taxon>Sordariomycetidae</taxon>
        <taxon>Ophiostomatales</taxon>
        <taxon>Ophiostomataceae</taxon>
        <taxon>Sporothrix</taxon>
    </lineage>
</organism>
<dbReference type="InterPro" id="IPR029058">
    <property type="entry name" value="AB_hydrolase_fold"/>
</dbReference>
<evidence type="ECO:0000256" key="1">
    <source>
        <dbReference type="ARBA" id="ARBA00022801"/>
    </source>
</evidence>
<dbReference type="PANTHER" id="PTHR43056">
    <property type="entry name" value="PEPTIDASE S9 PROLYL OLIGOPEPTIDASE"/>
    <property type="match status" value="1"/>
</dbReference>
<keyword evidence="4" id="KW-1185">Reference proteome</keyword>
<feature type="domain" description="Xaa-Pro dipeptidyl-peptidase C-terminal" evidence="2">
    <location>
        <begin position="325"/>
        <end position="591"/>
    </location>
</feature>
<dbReference type="SUPFAM" id="SSF53474">
    <property type="entry name" value="alpha/beta-Hydrolases"/>
    <property type="match status" value="1"/>
</dbReference>
<dbReference type="Pfam" id="PF02129">
    <property type="entry name" value="Peptidase_S15"/>
    <property type="match status" value="1"/>
</dbReference>
<dbReference type="Gene3D" id="3.40.50.1820">
    <property type="entry name" value="alpha/beta hydrolase"/>
    <property type="match status" value="1"/>
</dbReference>
<dbReference type="EMBL" id="JAWCUI010000009">
    <property type="protein sequence ID" value="KAL1900677.1"/>
    <property type="molecule type" value="Genomic_DNA"/>
</dbReference>
<dbReference type="SMART" id="SM00939">
    <property type="entry name" value="PepX_C"/>
    <property type="match status" value="1"/>
</dbReference>
<dbReference type="SUPFAM" id="SSF49785">
    <property type="entry name" value="Galactose-binding domain-like"/>
    <property type="match status" value="1"/>
</dbReference>
<dbReference type="Gene3D" id="1.10.3020.20">
    <property type="match status" value="1"/>
</dbReference>
<evidence type="ECO:0000259" key="2">
    <source>
        <dbReference type="SMART" id="SM00939"/>
    </source>
</evidence>
<protein>
    <recommendedName>
        <fullName evidence="2">Xaa-Pro dipeptidyl-peptidase C-terminal domain-containing protein</fullName>
    </recommendedName>
</protein>
<reference evidence="3 4" key="1">
    <citation type="journal article" date="2024" name="IMA Fungus">
        <title>IMA Genome - F19 : A genome assembly and annotation guide to empower mycologists, including annotated draft genome sequences of Ceratocystis pirilliformis, Diaporthe australafricana, Fusarium ophioides, Paecilomyces lecythidis, and Sporothrix stenoceras.</title>
        <authorList>
            <person name="Aylward J."/>
            <person name="Wilson A.M."/>
            <person name="Visagie C.M."/>
            <person name="Spraker J."/>
            <person name="Barnes I."/>
            <person name="Buitendag C."/>
            <person name="Ceriani C."/>
            <person name="Del Mar Angel L."/>
            <person name="du Plessis D."/>
            <person name="Fuchs T."/>
            <person name="Gasser K."/>
            <person name="Kramer D."/>
            <person name="Li W."/>
            <person name="Munsamy K."/>
            <person name="Piso A."/>
            <person name="Price J.L."/>
            <person name="Sonnekus B."/>
            <person name="Thomas C."/>
            <person name="van der Nest A."/>
            <person name="van Dijk A."/>
            <person name="van Heerden A."/>
            <person name="van Vuuren N."/>
            <person name="Yilmaz N."/>
            <person name="Duong T.A."/>
            <person name="van der Merwe N.A."/>
            <person name="Wingfield M.J."/>
            <person name="Wingfield B.D."/>
        </authorList>
    </citation>
    <scope>NUCLEOTIDE SEQUENCE [LARGE SCALE GENOMIC DNA]</scope>
    <source>
        <strain evidence="3 4">CMW 5346</strain>
    </source>
</reference>
<dbReference type="InterPro" id="IPR008979">
    <property type="entry name" value="Galactose-bd-like_sf"/>
</dbReference>
<dbReference type="Proteomes" id="UP001583186">
    <property type="component" value="Unassembled WGS sequence"/>
</dbReference>
<dbReference type="InterPro" id="IPR013736">
    <property type="entry name" value="Xaa-Pro_dipept_C"/>
</dbReference>
<dbReference type="InterPro" id="IPR050585">
    <property type="entry name" value="Xaa-Pro_dipeptidyl-ppase/CocE"/>
</dbReference>
<dbReference type="NCBIfam" id="TIGR00976">
    <property type="entry name" value="CocE_NonD"/>
    <property type="match status" value="1"/>
</dbReference>
<comment type="caution">
    <text evidence="3">The sequence shown here is derived from an EMBL/GenBank/DDBJ whole genome shotgun (WGS) entry which is preliminary data.</text>
</comment>
<sequence length="596" mass="67540">METIDGIEVLFHDDGAKSTGHALYPGFKQESKILTKGSVLREGALALPCDILWERDVPIKLRDGTTIYSDVYRSPHTRLSVPAIISSGGFGKNGGVNRKMMDMSPWRHGVPQCTVSSLEKFEALDPAYWVLHGYAMVHPDTRGSWMSEGDTYTNCTLDGKDAYDIVEWVAAQSWSNKRVTMSGNSWLAQTQWFVGAENPPHLTCLAPWEGWNDLYNDTARRGGIPNPEFQQGLMNNCFPGLGRTEDVASMTHKYPTWNAYWEDRKARLDKITVPLYVTASWTNALHTRGTFRGWSEAASKDKWLRVHNSNEWPDLYYPQNVEDLRKFFDHYMKDGVSNGWEYTPRVRLSILNPGPGNLDIVNRPEMEFPLARQQSKRLFLDAKGASLHWEVAPAQAQSIEFDAVTGTANFIYVFPERTELTGHFRLKLWVEARGNEDIDLFTKFAKLDKNGQLAESICIDVGYLSDDPMADREKHRAMHAEGDKHVDVYFAEGATGRLRVSHRELDQQRSTPHQPYYTHANIQKLSEGQIVPVDIELWPFGMIWEAGEAIKLTVAGHNLRPELTFRTPLVKTLNKGSIVVHAGGEYDSHLLVPYIP</sequence>
<dbReference type="PANTHER" id="PTHR43056:SF10">
    <property type="entry name" value="COCE_NOND FAMILY, PUTATIVE (AFU_ORTHOLOGUE AFUA_7G00600)-RELATED"/>
    <property type="match status" value="1"/>
</dbReference>
<keyword evidence="1" id="KW-0378">Hydrolase</keyword>
<name>A0ABR3ZKG3_9PEZI</name>